<protein>
    <submittedName>
        <fullName evidence="1">Uncharacterized protein</fullName>
    </submittedName>
</protein>
<name>A0ACC1R9F8_9HYPO</name>
<comment type="caution">
    <text evidence="1">The sequence shown here is derived from an EMBL/GenBank/DDBJ whole genome shotgun (WGS) entry which is preliminary data.</text>
</comment>
<reference evidence="1" key="1">
    <citation type="submission" date="2022-07" db="EMBL/GenBank/DDBJ databases">
        <title>Genome Sequence of Lecanicillium saksenae.</title>
        <authorList>
            <person name="Buettner E."/>
        </authorList>
    </citation>
    <scope>NUCLEOTIDE SEQUENCE</scope>
    <source>
        <strain evidence="1">VT-O1</strain>
    </source>
</reference>
<sequence length="256" mass="28757">MMSDLRAANSVPSARLRPKVIARRFIPAEKLMNQAVADKMQFLRSLDHGNLVSLEKIFLNRESNFIEVELEFMPVSVAELCVRIFPYHDEVSLAAILGQTIEGLSFLETAGFCHTMLSESQVLADFAGTVKISGLDWCEKGKALPQQLLPLTQHLMYPWMYSERVRVDSTKWAKDSHAFEFWRALSRPTTSLEALSKSGLLQIAWNKSDLRALMLIAFDHVRTEKMRLANGVGCDDGLHQPTQNLDSATEDTSPCA</sequence>
<dbReference type="Proteomes" id="UP001148737">
    <property type="component" value="Unassembled WGS sequence"/>
</dbReference>
<dbReference type="EMBL" id="JANAKD010000003">
    <property type="protein sequence ID" value="KAJ3499728.1"/>
    <property type="molecule type" value="Genomic_DNA"/>
</dbReference>
<evidence type="ECO:0000313" key="1">
    <source>
        <dbReference type="EMBL" id="KAJ3499728.1"/>
    </source>
</evidence>
<gene>
    <name evidence="1" type="ORF">NLG97_g112</name>
</gene>
<proteinExistence type="predicted"/>
<organism evidence="1 2">
    <name type="scientific">Lecanicillium saksenae</name>
    <dbReference type="NCBI Taxonomy" id="468837"/>
    <lineage>
        <taxon>Eukaryota</taxon>
        <taxon>Fungi</taxon>
        <taxon>Dikarya</taxon>
        <taxon>Ascomycota</taxon>
        <taxon>Pezizomycotina</taxon>
        <taxon>Sordariomycetes</taxon>
        <taxon>Hypocreomycetidae</taxon>
        <taxon>Hypocreales</taxon>
        <taxon>Cordycipitaceae</taxon>
        <taxon>Lecanicillium</taxon>
    </lineage>
</organism>
<keyword evidence="2" id="KW-1185">Reference proteome</keyword>
<accession>A0ACC1R9F8</accession>
<evidence type="ECO:0000313" key="2">
    <source>
        <dbReference type="Proteomes" id="UP001148737"/>
    </source>
</evidence>